<sequence>MGYGMGVPGMGYGMGYGMGGPGMGMGYGMGGMPCGLMGMSPGWGAGAELNDEQRQQIAALQQELHQAQWQQMQELHSLHVGAMMSGGEPDKAAILDLHRKMSEIHLKMLEQRLDTQEKIRAIVGPR</sequence>
<comment type="caution">
    <text evidence="1">The sequence shown here is derived from an EMBL/GenBank/DDBJ whole genome shotgun (WGS) entry which is preliminary data.</text>
</comment>
<dbReference type="Pfam" id="PF07813">
    <property type="entry name" value="LTXXQ"/>
    <property type="match status" value="1"/>
</dbReference>
<accession>A0A2P7QF70</accession>
<keyword evidence="2" id="KW-1185">Reference proteome</keyword>
<dbReference type="EMBL" id="PXYH01000037">
    <property type="protein sequence ID" value="PSJ36584.1"/>
    <property type="molecule type" value="Genomic_DNA"/>
</dbReference>
<dbReference type="Gene3D" id="1.20.120.1490">
    <property type="match status" value="1"/>
</dbReference>
<evidence type="ECO:0000313" key="1">
    <source>
        <dbReference type="EMBL" id="PSJ36584.1"/>
    </source>
</evidence>
<dbReference type="GO" id="GO:0042597">
    <property type="term" value="C:periplasmic space"/>
    <property type="evidence" value="ECO:0007669"/>
    <property type="project" value="InterPro"/>
</dbReference>
<evidence type="ECO:0000313" key="2">
    <source>
        <dbReference type="Proteomes" id="UP000242181"/>
    </source>
</evidence>
<evidence type="ECO:0008006" key="3">
    <source>
        <dbReference type="Google" id="ProtNLM"/>
    </source>
</evidence>
<organism evidence="1 2">
    <name type="scientific">Zobellella taiwanensis</name>
    <dbReference type="NCBI Taxonomy" id="347535"/>
    <lineage>
        <taxon>Bacteria</taxon>
        <taxon>Pseudomonadati</taxon>
        <taxon>Pseudomonadota</taxon>
        <taxon>Gammaproteobacteria</taxon>
        <taxon>Aeromonadales</taxon>
        <taxon>Aeromonadaceae</taxon>
        <taxon>Zobellella</taxon>
    </lineage>
</organism>
<dbReference type="Proteomes" id="UP000242181">
    <property type="component" value="Unassembled WGS sequence"/>
</dbReference>
<reference evidence="1 2" key="1">
    <citation type="submission" date="2018-03" db="EMBL/GenBank/DDBJ databases">
        <title>The draft genome of Zobellella taiwanensis JCM 13381.</title>
        <authorList>
            <person name="Liu L."/>
            <person name="Li L."/>
            <person name="Wang T."/>
            <person name="Zhang X."/>
            <person name="Liang L."/>
        </authorList>
    </citation>
    <scope>NUCLEOTIDE SEQUENCE [LARGE SCALE GENOMIC DNA]</scope>
    <source>
        <strain evidence="1 2">JCM 13381</strain>
    </source>
</reference>
<proteinExistence type="predicted"/>
<name>A0A2P7QF70_9GAMM</name>
<gene>
    <name evidence="1" type="ORF">C7I36_16700</name>
</gene>
<dbReference type="AlphaFoldDB" id="A0A2P7QF70"/>
<protein>
    <recommendedName>
        <fullName evidence="3">Zinc resistance-associated protein</fullName>
    </recommendedName>
</protein>
<dbReference type="InterPro" id="IPR012899">
    <property type="entry name" value="LTXXQ"/>
</dbReference>